<dbReference type="KEGG" id="mic:Mic7113_1191"/>
<protein>
    <submittedName>
        <fullName evidence="1">Uncharacterized protein</fullName>
    </submittedName>
</protein>
<dbReference type="OrthoDB" id="583149at2"/>
<evidence type="ECO:0000313" key="2">
    <source>
        <dbReference type="Proteomes" id="UP000010471"/>
    </source>
</evidence>
<dbReference type="Proteomes" id="UP000010471">
    <property type="component" value="Chromosome"/>
</dbReference>
<gene>
    <name evidence="1" type="ORF">Mic7113_1191</name>
</gene>
<keyword evidence="2" id="KW-1185">Reference proteome</keyword>
<sequence length="104" mass="11696">MMHWDYRVFFDHGGYTFRTVYYDDHAAIVACSEKPIEPFGESLEELQEELNLLQAALSKKVLSVSDVPTQSVHPKVKRGKSLQAVRQQLGLQSEVAKEGCAQEG</sequence>
<organism evidence="1 2">
    <name type="scientific">Allocoleopsis franciscana PCC 7113</name>
    <dbReference type="NCBI Taxonomy" id="1173027"/>
    <lineage>
        <taxon>Bacteria</taxon>
        <taxon>Bacillati</taxon>
        <taxon>Cyanobacteriota</taxon>
        <taxon>Cyanophyceae</taxon>
        <taxon>Coleofasciculales</taxon>
        <taxon>Coleofasciculaceae</taxon>
        <taxon>Allocoleopsis</taxon>
        <taxon>Allocoleopsis franciscana</taxon>
    </lineage>
</organism>
<proteinExistence type="predicted"/>
<evidence type="ECO:0000313" key="1">
    <source>
        <dbReference type="EMBL" id="AFZ17081.1"/>
    </source>
</evidence>
<name>K9WBB5_9CYAN</name>
<dbReference type="eggNOG" id="ENOG5033DRZ">
    <property type="taxonomic scope" value="Bacteria"/>
</dbReference>
<reference evidence="1 2" key="1">
    <citation type="submission" date="2012-06" db="EMBL/GenBank/DDBJ databases">
        <title>Finished chromosome of genome of Microcoleus sp. PCC 7113.</title>
        <authorList>
            <consortium name="US DOE Joint Genome Institute"/>
            <person name="Gugger M."/>
            <person name="Coursin T."/>
            <person name="Rippka R."/>
            <person name="Tandeau De Marsac N."/>
            <person name="Huntemann M."/>
            <person name="Wei C.-L."/>
            <person name="Han J."/>
            <person name="Detter J.C."/>
            <person name="Han C."/>
            <person name="Tapia R."/>
            <person name="Chen A."/>
            <person name="Kyrpides N."/>
            <person name="Mavromatis K."/>
            <person name="Markowitz V."/>
            <person name="Szeto E."/>
            <person name="Ivanova N."/>
            <person name="Pagani I."/>
            <person name="Pati A."/>
            <person name="Goodwin L."/>
            <person name="Nordberg H.P."/>
            <person name="Cantor M.N."/>
            <person name="Hua S.X."/>
            <person name="Woyke T."/>
            <person name="Kerfeld C.A."/>
        </authorList>
    </citation>
    <scope>NUCLEOTIDE SEQUENCE [LARGE SCALE GENOMIC DNA]</scope>
    <source>
        <strain evidence="1 2">PCC 7113</strain>
    </source>
</reference>
<dbReference type="HOGENOM" id="CLU_2246947_0_0_3"/>
<dbReference type="EMBL" id="CP003630">
    <property type="protein sequence ID" value="AFZ17081.1"/>
    <property type="molecule type" value="Genomic_DNA"/>
</dbReference>
<accession>K9WBB5</accession>
<dbReference type="RefSeq" id="WP_015181241.1">
    <property type="nucleotide sequence ID" value="NC_019738.1"/>
</dbReference>
<dbReference type="AlphaFoldDB" id="K9WBB5"/>